<evidence type="ECO:0000313" key="3">
    <source>
        <dbReference type="Proteomes" id="UP000494216"/>
    </source>
</evidence>
<evidence type="ECO:0000313" key="2">
    <source>
        <dbReference type="EMBL" id="CAA9891462.1"/>
    </source>
</evidence>
<feature type="region of interest" description="Disordered" evidence="1">
    <location>
        <begin position="58"/>
        <end position="79"/>
    </location>
</feature>
<gene>
    <name evidence="2" type="ORF">METHB2_410004</name>
</gene>
<name>A0A8S0X1V8_9GAMM</name>
<organism evidence="2 3">
    <name type="scientific">Candidatus Methylobacter favarea</name>
    <dbReference type="NCBI Taxonomy" id="2707345"/>
    <lineage>
        <taxon>Bacteria</taxon>
        <taxon>Pseudomonadati</taxon>
        <taxon>Pseudomonadota</taxon>
        <taxon>Gammaproteobacteria</taxon>
        <taxon>Methylococcales</taxon>
        <taxon>Methylococcaceae</taxon>
        <taxon>Methylobacter</taxon>
    </lineage>
</organism>
<sequence length="79" mass="9244">MTFRVVFGSARMPQRIYTRSEDRRTGQPKNMMTYKILPHITNYDKTSGMREDYANRGLQQGNEHEAAEENNCQRHVPAL</sequence>
<dbReference type="AlphaFoldDB" id="A0A8S0X1V8"/>
<dbReference type="EMBL" id="CADCXN010000071">
    <property type="protein sequence ID" value="CAA9891462.1"/>
    <property type="molecule type" value="Genomic_DNA"/>
</dbReference>
<accession>A0A8S0X1V8</accession>
<reference evidence="2 3" key="1">
    <citation type="submission" date="2020-02" db="EMBL/GenBank/DDBJ databases">
        <authorList>
            <person name="Hogendoorn C."/>
        </authorList>
    </citation>
    <scope>NUCLEOTIDE SEQUENCE [LARGE SCALE GENOMIC DNA]</scope>
    <source>
        <strain evidence="2">METHB21</strain>
    </source>
</reference>
<comment type="caution">
    <text evidence="2">The sequence shown here is derived from an EMBL/GenBank/DDBJ whole genome shotgun (WGS) entry which is preliminary data.</text>
</comment>
<dbReference type="Proteomes" id="UP000494216">
    <property type="component" value="Unassembled WGS sequence"/>
</dbReference>
<evidence type="ECO:0000256" key="1">
    <source>
        <dbReference type="SAM" id="MobiDB-lite"/>
    </source>
</evidence>
<proteinExistence type="predicted"/>
<keyword evidence="3" id="KW-1185">Reference proteome</keyword>
<protein>
    <submittedName>
        <fullName evidence="2">Uncharacterized protein</fullName>
    </submittedName>
</protein>